<dbReference type="AlphaFoldDB" id="A0A699YUX1"/>
<gene>
    <name evidence="1" type="ORF">HaLaN_06164</name>
</gene>
<name>A0A699YUX1_HAELA</name>
<protein>
    <submittedName>
        <fullName evidence="1">Uncharacterized protein</fullName>
    </submittedName>
</protein>
<organism evidence="1 2">
    <name type="scientific">Haematococcus lacustris</name>
    <name type="common">Green alga</name>
    <name type="synonym">Haematococcus pluvialis</name>
    <dbReference type="NCBI Taxonomy" id="44745"/>
    <lineage>
        <taxon>Eukaryota</taxon>
        <taxon>Viridiplantae</taxon>
        <taxon>Chlorophyta</taxon>
        <taxon>core chlorophytes</taxon>
        <taxon>Chlorophyceae</taxon>
        <taxon>CS clade</taxon>
        <taxon>Chlamydomonadales</taxon>
        <taxon>Haematococcaceae</taxon>
        <taxon>Haematococcus</taxon>
    </lineage>
</organism>
<evidence type="ECO:0000313" key="2">
    <source>
        <dbReference type="Proteomes" id="UP000485058"/>
    </source>
</evidence>
<accession>A0A699YUX1</accession>
<proteinExistence type="predicted"/>
<reference evidence="1 2" key="1">
    <citation type="submission" date="2020-02" db="EMBL/GenBank/DDBJ databases">
        <title>Draft genome sequence of Haematococcus lacustris strain NIES-144.</title>
        <authorList>
            <person name="Morimoto D."/>
            <person name="Nakagawa S."/>
            <person name="Yoshida T."/>
            <person name="Sawayama S."/>
        </authorList>
    </citation>
    <scope>NUCLEOTIDE SEQUENCE [LARGE SCALE GENOMIC DNA]</scope>
    <source>
        <strain evidence="1 2">NIES-144</strain>
    </source>
</reference>
<keyword evidence="2" id="KW-1185">Reference proteome</keyword>
<dbReference type="Proteomes" id="UP000485058">
    <property type="component" value="Unassembled WGS sequence"/>
</dbReference>
<dbReference type="EMBL" id="BLLF01000347">
    <property type="protein sequence ID" value="GFH10786.1"/>
    <property type="molecule type" value="Genomic_DNA"/>
</dbReference>
<sequence length="110" mass="12179">MQQTRPASTACRLLPDKRSRKVPSGLVGECHRSGGCSHQGCDRGCFIVIGAEGCNTQNNCVPAQQHQVEHYHHHQEDAYTTTTLGLPLKRLMEWTCAACNCFPTQQLLIT</sequence>
<comment type="caution">
    <text evidence="1">The sequence shown here is derived from an EMBL/GenBank/DDBJ whole genome shotgun (WGS) entry which is preliminary data.</text>
</comment>
<evidence type="ECO:0000313" key="1">
    <source>
        <dbReference type="EMBL" id="GFH10786.1"/>
    </source>
</evidence>